<reference evidence="4" key="3">
    <citation type="journal article" date="2005" name="Nature">
        <title>The map-based sequence of the rice genome.</title>
        <authorList>
            <consortium name="International rice genome sequencing project (IRGSP)"/>
            <person name="Matsumoto T."/>
            <person name="Wu J."/>
            <person name="Kanamori H."/>
            <person name="Katayose Y."/>
            <person name="Fujisawa M."/>
            <person name="Namiki N."/>
            <person name="Mizuno H."/>
            <person name="Yamamoto K."/>
            <person name="Antonio B.A."/>
            <person name="Baba T."/>
            <person name="Sakata K."/>
            <person name="Nagamura Y."/>
            <person name="Aoki H."/>
            <person name="Arikawa K."/>
            <person name="Arita K."/>
            <person name="Bito T."/>
            <person name="Chiden Y."/>
            <person name="Fujitsuka N."/>
            <person name="Fukunaka R."/>
            <person name="Hamada M."/>
            <person name="Harada C."/>
            <person name="Hayashi A."/>
            <person name="Hijishita S."/>
            <person name="Honda M."/>
            <person name="Hosokawa S."/>
            <person name="Ichikawa Y."/>
            <person name="Idonuma A."/>
            <person name="Iijima M."/>
            <person name="Ikeda M."/>
            <person name="Ikeno M."/>
            <person name="Ito K."/>
            <person name="Ito S."/>
            <person name="Ito T."/>
            <person name="Ito Y."/>
            <person name="Ito Y."/>
            <person name="Iwabuchi A."/>
            <person name="Kamiya K."/>
            <person name="Karasawa W."/>
            <person name="Kurita K."/>
            <person name="Katagiri S."/>
            <person name="Kikuta A."/>
            <person name="Kobayashi H."/>
            <person name="Kobayashi N."/>
            <person name="Machita K."/>
            <person name="Maehara T."/>
            <person name="Masukawa M."/>
            <person name="Mizubayashi T."/>
            <person name="Mukai Y."/>
            <person name="Nagasaki H."/>
            <person name="Nagata Y."/>
            <person name="Naito S."/>
            <person name="Nakashima M."/>
            <person name="Nakama Y."/>
            <person name="Nakamichi Y."/>
            <person name="Nakamura M."/>
            <person name="Meguro A."/>
            <person name="Negishi M."/>
            <person name="Ohta I."/>
            <person name="Ohta T."/>
            <person name="Okamoto M."/>
            <person name="Ono N."/>
            <person name="Saji S."/>
            <person name="Sakaguchi M."/>
            <person name="Sakai K."/>
            <person name="Shibata M."/>
            <person name="Shimokawa T."/>
            <person name="Song J."/>
            <person name="Takazaki Y."/>
            <person name="Terasawa K."/>
            <person name="Tsugane M."/>
            <person name="Tsuji K."/>
            <person name="Ueda S."/>
            <person name="Waki K."/>
            <person name="Yamagata H."/>
            <person name="Yamamoto M."/>
            <person name="Yamamoto S."/>
            <person name="Yamane H."/>
            <person name="Yoshiki S."/>
            <person name="Yoshihara R."/>
            <person name="Yukawa K."/>
            <person name="Zhong H."/>
            <person name="Yano M."/>
            <person name="Yuan Q."/>
            <person name="Ouyang S."/>
            <person name="Liu J."/>
            <person name="Jones K.M."/>
            <person name="Gansberger K."/>
            <person name="Moffat K."/>
            <person name="Hill J."/>
            <person name="Bera J."/>
            <person name="Fadrosh D."/>
            <person name="Jin S."/>
            <person name="Johri S."/>
            <person name="Kim M."/>
            <person name="Overton L."/>
            <person name="Reardon M."/>
            <person name="Tsitrin T."/>
            <person name="Vuong H."/>
            <person name="Weaver B."/>
            <person name="Ciecko A."/>
            <person name="Tallon L."/>
            <person name="Jackson J."/>
            <person name="Pai G."/>
            <person name="Aken S.V."/>
            <person name="Utterback T."/>
            <person name="Reidmuller S."/>
            <person name="Feldblyum T."/>
            <person name="Hsiao J."/>
            <person name="Zismann V."/>
            <person name="Iobst S."/>
            <person name="de Vazeille A.R."/>
            <person name="Buell C.R."/>
            <person name="Ying K."/>
            <person name="Li Y."/>
            <person name="Lu T."/>
            <person name="Huang Y."/>
            <person name="Zhao Q."/>
            <person name="Feng Q."/>
            <person name="Zhang L."/>
            <person name="Zhu J."/>
            <person name="Weng Q."/>
            <person name="Mu J."/>
            <person name="Lu Y."/>
            <person name="Fan D."/>
            <person name="Liu Y."/>
            <person name="Guan J."/>
            <person name="Zhang Y."/>
            <person name="Yu S."/>
            <person name="Liu X."/>
            <person name="Zhang Y."/>
            <person name="Hong G."/>
            <person name="Han B."/>
            <person name="Choisne N."/>
            <person name="Demange N."/>
            <person name="Orjeda G."/>
            <person name="Samain S."/>
            <person name="Cattolico L."/>
            <person name="Pelletier E."/>
            <person name="Couloux A."/>
            <person name="Segurens B."/>
            <person name="Wincker P."/>
            <person name="D'Hont A."/>
            <person name="Scarpelli C."/>
            <person name="Weissenbach J."/>
            <person name="Salanoubat M."/>
            <person name="Quetier F."/>
            <person name="Yu Y."/>
            <person name="Kim H.R."/>
            <person name="Rambo T."/>
            <person name="Currie J."/>
            <person name="Collura K."/>
            <person name="Luo M."/>
            <person name="Yang T."/>
            <person name="Ammiraju J.S.S."/>
            <person name="Engler F."/>
            <person name="Soderlund C."/>
            <person name="Wing R.A."/>
            <person name="Palmer L.E."/>
            <person name="de la Bastide M."/>
            <person name="Spiegel L."/>
            <person name="Nascimento L."/>
            <person name="Zutavern T."/>
            <person name="O'Shaughnessy A."/>
            <person name="Dike S."/>
            <person name="Dedhia N."/>
            <person name="Preston R."/>
            <person name="Balija V."/>
            <person name="McCombie W.R."/>
            <person name="Chow T."/>
            <person name="Chen H."/>
            <person name="Chung M."/>
            <person name="Chen C."/>
            <person name="Shaw J."/>
            <person name="Wu H."/>
            <person name="Hsiao K."/>
            <person name="Chao Y."/>
            <person name="Chu M."/>
            <person name="Cheng C."/>
            <person name="Hour A."/>
            <person name="Lee P."/>
            <person name="Lin S."/>
            <person name="Lin Y."/>
            <person name="Liou J."/>
            <person name="Liu S."/>
            <person name="Hsing Y."/>
            <person name="Raghuvanshi S."/>
            <person name="Mohanty A."/>
            <person name="Bharti A.K."/>
            <person name="Gaur A."/>
            <person name="Gupta V."/>
            <person name="Kumar D."/>
            <person name="Ravi V."/>
            <person name="Vij S."/>
            <person name="Kapur A."/>
            <person name="Khurana P."/>
            <person name="Khurana P."/>
            <person name="Khurana J.P."/>
            <person name="Tyagi A.K."/>
            <person name="Gaikwad K."/>
            <person name="Singh A."/>
            <person name="Dalal V."/>
            <person name="Srivastava S."/>
            <person name="Dixit A."/>
            <person name="Pal A.K."/>
            <person name="Ghazi I.A."/>
            <person name="Yadav M."/>
            <person name="Pandit A."/>
            <person name="Bhargava A."/>
            <person name="Sureshbabu K."/>
            <person name="Batra K."/>
            <person name="Sharma T.R."/>
            <person name="Mohapatra T."/>
            <person name="Singh N.K."/>
            <person name="Messing J."/>
            <person name="Nelson A.B."/>
            <person name="Fuks G."/>
            <person name="Kavchok S."/>
            <person name="Keizer G."/>
            <person name="Linton E."/>
            <person name="Llaca V."/>
            <person name="Song R."/>
            <person name="Tanyolac B."/>
            <person name="Young S."/>
            <person name="Ho-Il K."/>
            <person name="Hahn J.H."/>
            <person name="Sangsakoo G."/>
            <person name="Vanavichit A."/>
            <person name="de Mattos Luiz.A.T."/>
            <person name="Zimmer P.D."/>
            <person name="Malone G."/>
            <person name="Dellagostin O."/>
            <person name="de Oliveira A.C."/>
            <person name="Bevan M."/>
            <person name="Bancroft I."/>
            <person name="Minx P."/>
            <person name="Cordum H."/>
            <person name="Wilson R."/>
            <person name="Cheng Z."/>
            <person name="Jin W."/>
            <person name="Jiang J."/>
            <person name="Leong S.A."/>
            <person name="Iwama H."/>
            <person name="Gojobori T."/>
            <person name="Itoh T."/>
            <person name="Niimura Y."/>
            <person name="Fujii Y."/>
            <person name="Habara T."/>
            <person name="Sakai H."/>
            <person name="Sato Y."/>
            <person name="Wilson G."/>
            <person name="Kumar K."/>
            <person name="McCouch S."/>
            <person name="Juretic N."/>
            <person name="Hoen D."/>
            <person name="Wright S."/>
            <person name="Bruskiewich R."/>
            <person name="Bureau T."/>
            <person name="Miyao A."/>
            <person name="Hirochika H."/>
            <person name="Nishikawa T."/>
            <person name="Kadowaki K."/>
            <person name="Sugiura M."/>
            <person name="Burr B."/>
            <person name="Sasaki T."/>
        </authorList>
    </citation>
    <scope>NUCLEOTIDE SEQUENCE [LARGE SCALE GENOMIC DNA]</scope>
    <source>
        <strain evidence="4">cv. Nipponbare</strain>
    </source>
</reference>
<feature type="region of interest" description="Disordered" evidence="1">
    <location>
        <begin position="1"/>
        <end position="114"/>
    </location>
</feature>
<protein>
    <submittedName>
        <fullName evidence="3">Uncharacterized protein</fullName>
    </submittedName>
</protein>
<organism evidence="3 4">
    <name type="scientific">Oryza sativa subsp. japonica</name>
    <name type="common">Rice</name>
    <dbReference type="NCBI Taxonomy" id="39947"/>
    <lineage>
        <taxon>Eukaryota</taxon>
        <taxon>Viridiplantae</taxon>
        <taxon>Streptophyta</taxon>
        <taxon>Embryophyta</taxon>
        <taxon>Tracheophyta</taxon>
        <taxon>Spermatophyta</taxon>
        <taxon>Magnoliopsida</taxon>
        <taxon>Liliopsida</taxon>
        <taxon>Poales</taxon>
        <taxon>Poaceae</taxon>
        <taxon>BOP clade</taxon>
        <taxon>Oryzoideae</taxon>
        <taxon>Oryzeae</taxon>
        <taxon>Oryzinae</taxon>
        <taxon>Oryza</taxon>
        <taxon>Oryza sativa</taxon>
    </lineage>
</organism>
<accession>Q6Z7A8</accession>
<evidence type="ECO:0000313" key="4">
    <source>
        <dbReference type="Proteomes" id="UP000000763"/>
    </source>
</evidence>
<dbReference type="EMBL" id="AP004121">
    <property type="protein sequence ID" value="BAD07715.1"/>
    <property type="molecule type" value="Genomic_DNA"/>
</dbReference>
<feature type="compositionally biased region" description="Basic and acidic residues" evidence="1">
    <location>
        <begin position="104"/>
        <end position="114"/>
    </location>
</feature>
<reference evidence="2" key="1">
    <citation type="submission" date="2001-08" db="EMBL/GenBank/DDBJ databases">
        <title>Oryza sativa nipponbare(GA3) genomic DNA, chromosome 2, BAC clone:OJ1442_E05.</title>
        <authorList>
            <person name="Sasaki T."/>
            <person name="Matsumoto T."/>
            <person name="Yamamoto K."/>
        </authorList>
    </citation>
    <scope>NUCLEOTIDE SEQUENCE</scope>
</reference>
<dbReference type="AlphaFoldDB" id="Q6Z7A8"/>
<reference evidence="4" key="4">
    <citation type="journal article" date="2008" name="Nucleic Acids Res.">
        <title>The rice annotation project database (RAP-DB): 2008 update.</title>
        <authorList>
            <consortium name="The rice annotation project (RAP)"/>
        </authorList>
    </citation>
    <scope>GENOME REANNOTATION</scope>
    <source>
        <strain evidence="4">cv. Nipponbare</strain>
    </source>
</reference>
<dbReference type="EMBL" id="AP004867">
    <property type="protein sequence ID" value="BAD07940.1"/>
    <property type="molecule type" value="Genomic_DNA"/>
</dbReference>
<feature type="compositionally biased region" description="Gly residues" evidence="1">
    <location>
        <begin position="9"/>
        <end position="18"/>
    </location>
</feature>
<evidence type="ECO:0000313" key="2">
    <source>
        <dbReference type="EMBL" id="BAD07715.1"/>
    </source>
</evidence>
<feature type="compositionally biased region" description="Low complexity" evidence="1">
    <location>
        <begin position="94"/>
        <end position="103"/>
    </location>
</feature>
<gene>
    <name evidence="2" type="ORF">OJ1442_E05.12</name>
    <name evidence="3" type="ORF">P0036E06.31</name>
</gene>
<sequence length="114" mass="11472">MRGPPVSGSGEGGRGAGTRGPPVSDSRGRAVHRGPGPRGWSTAGPRNRRPRSPSGPIGRAAMEAAAGLGSASKPTGRPGLAVTARGRRRRRPAAWEAVAAAEGDGARLEAAARH</sequence>
<proteinExistence type="predicted"/>
<name>Q6Z7A8_ORYSJ</name>
<feature type="compositionally biased region" description="Low complexity" evidence="1">
    <location>
        <begin position="52"/>
        <end position="71"/>
    </location>
</feature>
<evidence type="ECO:0000313" key="3">
    <source>
        <dbReference type="EMBL" id="BAD07940.1"/>
    </source>
</evidence>
<evidence type="ECO:0000256" key="1">
    <source>
        <dbReference type="SAM" id="MobiDB-lite"/>
    </source>
</evidence>
<reference evidence="3" key="2">
    <citation type="submission" date="2002-03" db="EMBL/GenBank/DDBJ databases">
        <title>Oryza sativa nipponbare(GA3) genomic DNA, chromosome 2, PAC clone:P0036E06.</title>
        <authorList>
            <person name="Sasaki T."/>
            <person name="Matsumoto T."/>
            <person name="Yamamoto K."/>
        </authorList>
    </citation>
    <scope>NUCLEOTIDE SEQUENCE</scope>
</reference>
<dbReference type="Proteomes" id="UP000000763">
    <property type="component" value="Chromosome 2"/>
</dbReference>